<dbReference type="NCBIfam" id="TIGR00697">
    <property type="entry name" value="queuosine precursor transporter"/>
    <property type="match status" value="1"/>
</dbReference>
<dbReference type="GO" id="GO:0005886">
    <property type="term" value="C:plasma membrane"/>
    <property type="evidence" value="ECO:0007669"/>
    <property type="project" value="UniProtKB-SubCell"/>
</dbReference>
<dbReference type="PANTHER" id="PTHR34300:SF2">
    <property type="entry name" value="QUEUOSINE PRECURSOR TRANSPORTER-RELATED"/>
    <property type="match status" value="1"/>
</dbReference>
<keyword evidence="1" id="KW-1133">Transmembrane helix</keyword>
<proteinExistence type="inferred from homology"/>
<dbReference type="HAMAP" id="MF_02088">
    <property type="entry name" value="Q_prec_transport"/>
    <property type="match status" value="1"/>
</dbReference>
<dbReference type="GO" id="GO:0022857">
    <property type="term" value="F:transmembrane transporter activity"/>
    <property type="evidence" value="ECO:0007669"/>
    <property type="project" value="UniProtKB-UniRule"/>
</dbReference>
<keyword evidence="1" id="KW-1003">Cell membrane</keyword>
<comment type="function">
    <text evidence="1">Involved in the import of queuosine (Q) precursors, required for Q precursor salvage.</text>
</comment>
<dbReference type="HOGENOM" id="CLU_075503_2_1_12"/>
<feature type="transmembrane region" description="Helical" evidence="1">
    <location>
        <begin position="12"/>
        <end position="31"/>
    </location>
</feature>
<dbReference type="InterPro" id="IPR003744">
    <property type="entry name" value="YhhQ"/>
</dbReference>
<gene>
    <name evidence="2" type="ordered locus">BDU_54</name>
</gene>
<keyword evidence="1" id="KW-0472">Membrane</keyword>
<evidence type="ECO:0000256" key="1">
    <source>
        <dbReference type="HAMAP-Rule" id="MF_02088"/>
    </source>
</evidence>
<dbReference type="OrthoDB" id="9805479at2"/>
<comment type="similarity">
    <text evidence="1">Belongs to the vitamin uptake transporter (VUT/ECF) (TC 2.A.88) family. Q precursor transporter subfamily.</text>
</comment>
<sequence>MIQGDFLNNEMLWCIMLICTYSILIITYNFFGQKGLLAWLVSSVIIANIQVLKQITIFGLHATLGNIIYASSYVATDILSEIHGHKNSKKAVYIGFISFIAFAFITNIQLYFSTNNSDIYLENLENIFSSIPILLIASIIAYIISQLNDIYLFRFIKEKFPKFLFIRSNGSTLVSEFIDTIIFVSIATYFNIFPKEAYLNIIISTYFIKGIAGIMGTPFIYIAKYIYQNKKIQINE</sequence>
<keyword evidence="1" id="KW-0997">Cell inner membrane</keyword>
<dbReference type="AlphaFoldDB" id="B5RKU9"/>
<feature type="transmembrane region" description="Helical" evidence="1">
    <location>
        <begin position="173"/>
        <end position="192"/>
    </location>
</feature>
<dbReference type="KEGG" id="bdu:BDU_54"/>
<dbReference type="PANTHER" id="PTHR34300">
    <property type="entry name" value="QUEUOSINE PRECURSOR TRANSPORTER-RELATED"/>
    <property type="match status" value="1"/>
</dbReference>
<name>B5RKU9_BORDL</name>
<keyword evidence="1" id="KW-0812">Transmembrane</keyword>
<accession>B5RKU9</accession>
<dbReference type="EMBL" id="CP000976">
    <property type="protein sequence ID" value="ACH93010.1"/>
    <property type="molecule type" value="Genomic_DNA"/>
</dbReference>
<evidence type="ECO:0000313" key="2">
    <source>
        <dbReference type="EMBL" id="ACH93010.1"/>
    </source>
</evidence>
<feature type="transmembrane region" description="Helical" evidence="1">
    <location>
        <begin position="131"/>
        <end position="152"/>
    </location>
</feature>
<feature type="transmembrane region" description="Helical" evidence="1">
    <location>
        <begin position="37"/>
        <end position="70"/>
    </location>
</feature>
<dbReference type="Proteomes" id="UP000000611">
    <property type="component" value="Chromosome"/>
</dbReference>
<comment type="subcellular location">
    <subcellularLocation>
        <location evidence="1">Cell inner membrane</location>
        <topology evidence="1">Multi-pass membrane protein</topology>
    </subcellularLocation>
</comment>
<feature type="transmembrane region" description="Helical" evidence="1">
    <location>
        <begin position="198"/>
        <end position="223"/>
    </location>
</feature>
<keyword evidence="1" id="KW-0813">Transport</keyword>
<reference evidence="2 3" key="1">
    <citation type="journal article" date="2008" name="PLoS Genet.">
        <title>The genome of Borrelia recurrentis, the agent of deadly louse-borne relapsing fever, is a degraded subset of tick-borne Borrelia duttonii.</title>
        <authorList>
            <person name="Lescot M."/>
            <person name="Audic S."/>
            <person name="Robert C."/>
            <person name="Nguyen T.T."/>
            <person name="Blanc G."/>
            <person name="Cutler S.J."/>
            <person name="Wincker P."/>
            <person name="Couloux A."/>
            <person name="Claverie J.-M."/>
            <person name="Raoult D."/>
            <person name="Drancourt M."/>
        </authorList>
    </citation>
    <scope>NUCLEOTIDE SEQUENCE [LARGE SCALE GENOMIC DNA]</scope>
    <source>
        <strain evidence="2 3">Ly</strain>
    </source>
</reference>
<feature type="transmembrane region" description="Helical" evidence="1">
    <location>
        <begin position="91"/>
        <end position="111"/>
    </location>
</feature>
<dbReference type="eggNOG" id="COG1738">
    <property type="taxonomic scope" value="Bacteria"/>
</dbReference>
<dbReference type="Pfam" id="PF02592">
    <property type="entry name" value="Vut_1"/>
    <property type="match status" value="1"/>
</dbReference>
<protein>
    <recommendedName>
        <fullName evidence="1">Probable queuosine precursor transporter</fullName>
        <shortName evidence="1">Q precursor transporter</shortName>
    </recommendedName>
</protein>
<organism evidence="2 3">
    <name type="scientific">Borrelia duttonii (strain Ly)</name>
    <dbReference type="NCBI Taxonomy" id="412419"/>
    <lineage>
        <taxon>Bacteria</taxon>
        <taxon>Pseudomonadati</taxon>
        <taxon>Spirochaetota</taxon>
        <taxon>Spirochaetia</taxon>
        <taxon>Spirochaetales</taxon>
        <taxon>Borreliaceae</taxon>
        <taxon>Borrelia</taxon>
    </lineage>
</organism>
<evidence type="ECO:0000313" key="3">
    <source>
        <dbReference type="Proteomes" id="UP000000611"/>
    </source>
</evidence>
<keyword evidence="3" id="KW-1185">Reference proteome</keyword>